<dbReference type="OMA" id="ETDWTEM"/>
<dbReference type="Proteomes" id="UP000030686">
    <property type="component" value="Unassembled WGS sequence"/>
</dbReference>
<dbReference type="Gene3D" id="1.25.40.20">
    <property type="entry name" value="Ankyrin repeat-containing domain"/>
    <property type="match status" value="4"/>
</dbReference>
<evidence type="ECO:0000256" key="1">
    <source>
        <dbReference type="ARBA" id="ARBA00022737"/>
    </source>
</evidence>
<protein>
    <submittedName>
        <fullName evidence="6">Ankyrin repeat-containing domain</fullName>
    </submittedName>
</protein>
<proteinExistence type="predicted"/>
<feature type="repeat" description="ANK" evidence="3">
    <location>
        <begin position="677"/>
        <end position="705"/>
    </location>
</feature>
<dbReference type="PANTHER" id="PTHR24198:SF165">
    <property type="entry name" value="ANKYRIN REPEAT-CONTAINING PROTEIN-RELATED"/>
    <property type="match status" value="1"/>
</dbReference>
<dbReference type="SMART" id="SM00248">
    <property type="entry name" value="ANK"/>
    <property type="match status" value="11"/>
</dbReference>
<feature type="region of interest" description="Disordered" evidence="5">
    <location>
        <begin position="1725"/>
        <end position="1749"/>
    </location>
</feature>
<keyword evidence="7" id="KW-1185">Reference proteome</keyword>
<dbReference type="InterPro" id="IPR036770">
    <property type="entry name" value="Ankyrin_rpt-contain_sf"/>
</dbReference>
<feature type="coiled-coil region" evidence="4">
    <location>
        <begin position="951"/>
        <end position="978"/>
    </location>
</feature>
<dbReference type="EMBL" id="HG792018">
    <property type="protein sequence ID" value="CDM35302.1"/>
    <property type="molecule type" value="Genomic_DNA"/>
</dbReference>
<feature type="region of interest" description="Disordered" evidence="5">
    <location>
        <begin position="596"/>
        <end position="626"/>
    </location>
</feature>
<dbReference type="OrthoDB" id="539213at2759"/>
<dbReference type="SUPFAM" id="SSF48403">
    <property type="entry name" value="Ankyrin repeat"/>
    <property type="match status" value="2"/>
</dbReference>
<dbReference type="PANTHER" id="PTHR24198">
    <property type="entry name" value="ANKYRIN REPEAT AND PROTEIN KINASE DOMAIN-CONTAINING PROTEIN"/>
    <property type="match status" value="1"/>
</dbReference>
<feature type="region of interest" description="Disordered" evidence="5">
    <location>
        <begin position="1641"/>
        <end position="1662"/>
    </location>
</feature>
<feature type="repeat" description="ANK" evidence="3">
    <location>
        <begin position="537"/>
        <end position="564"/>
    </location>
</feature>
<feature type="repeat" description="ANK" evidence="3">
    <location>
        <begin position="1454"/>
        <end position="1486"/>
    </location>
</feature>
<evidence type="ECO:0000256" key="2">
    <source>
        <dbReference type="ARBA" id="ARBA00023043"/>
    </source>
</evidence>
<keyword evidence="2 3" id="KW-0040">ANK repeat</keyword>
<organism evidence="6 7">
    <name type="scientific">Penicillium roqueforti (strain FM164)</name>
    <dbReference type="NCBI Taxonomy" id="1365484"/>
    <lineage>
        <taxon>Eukaryota</taxon>
        <taxon>Fungi</taxon>
        <taxon>Dikarya</taxon>
        <taxon>Ascomycota</taxon>
        <taxon>Pezizomycotina</taxon>
        <taxon>Eurotiomycetes</taxon>
        <taxon>Eurotiomycetidae</taxon>
        <taxon>Eurotiales</taxon>
        <taxon>Aspergillaceae</taxon>
        <taxon>Penicillium</taxon>
    </lineage>
</organism>
<dbReference type="STRING" id="1365484.W6R0H2"/>
<feature type="compositionally biased region" description="Basic and acidic residues" evidence="5">
    <location>
        <begin position="601"/>
        <end position="620"/>
    </location>
</feature>
<gene>
    <name evidence="6" type="ORF">PROQFM164_S04g000183</name>
</gene>
<dbReference type="Pfam" id="PF00023">
    <property type="entry name" value="Ank"/>
    <property type="match status" value="1"/>
</dbReference>
<feature type="compositionally biased region" description="Acidic residues" evidence="5">
    <location>
        <begin position="1730"/>
        <end position="1741"/>
    </location>
</feature>
<evidence type="ECO:0000256" key="3">
    <source>
        <dbReference type="PROSITE-ProRule" id="PRU00023"/>
    </source>
</evidence>
<evidence type="ECO:0000313" key="7">
    <source>
        <dbReference type="Proteomes" id="UP000030686"/>
    </source>
</evidence>
<dbReference type="InterPro" id="IPR002110">
    <property type="entry name" value="Ankyrin_rpt"/>
</dbReference>
<evidence type="ECO:0000256" key="4">
    <source>
        <dbReference type="SAM" id="Coils"/>
    </source>
</evidence>
<keyword evidence="4" id="KW-0175">Coiled coil</keyword>
<evidence type="ECO:0000313" key="6">
    <source>
        <dbReference type="EMBL" id="CDM35302.1"/>
    </source>
</evidence>
<name>W6R0H2_PENRF</name>
<reference evidence="6" key="1">
    <citation type="journal article" date="2014" name="Nat. Commun.">
        <title>Multiple recent horizontal transfers of a large genomic region in cheese making fungi.</title>
        <authorList>
            <person name="Cheeseman K."/>
            <person name="Ropars J."/>
            <person name="Renault P."/>
            <person name="Dupont J."/>
            <person name="Gouzy J."/>
            <person name="Branca A."/>
            <person name="Abraham A.L."/>
            <person name="Ceppi M."/>
            <person name="Conseiller E."/>
            <person name="Debuchy R."/>
            <person name="Malagnac F."/>
            <person name="Goarin A."/>
            <person name="Silar P."/>
            <person name="Lacoste S."/>
            <person name="Sallet E."/>
            <person name="Bensimon A."/>
            <person name="Giraud T."/>
            <person name="Brygoo Y."/>
        </authorList>
    </citation>
    <scope>NUCLEOTIDE SEQUENCE [LARGE SCALE GENOMIC DNA]</scope>
    <source>
        <strain evidence="6">FM164</strain>
    </source>
</reference>
<dbReference type="Pfam" id="PF12796">
    <property type="entry name" value="Ank_2"/>
    <property type="match status" value="1"/>
</dbReference>
<feature type="compositionally biased region" description="Polar residues" evidence="5">
    <location>
        <begin position="1642"/>
        <end position="1662"/>
    </location>
</feature>
<accession>W6R0H2</accession>
<dbReference type="PROSITE" id="PS50088">
    <property type="entry name" value="ANK_REPEAT"/>
    <property type="match status" value="4"/>
</dbReference>
<sequence>MASLPTLPVKHNDFVKYVNANLEKPMVDLVQPYNEFDAVLRKKFAQDPSHPSIQDNYANIVPLYGQTGSTNISIRARDLVSETPEQTEKYILPLSAKDRKPHGSAAVVPSLNEFKNNFALFTEGSLSEIDWSNVVAAGSAVVTSLLPVPEKYRNSKRGLRKYYHEEFAPASDVDLFLYGLNEDQAIEKIMHIEDKIKNTILYETTTIRTKNTITIASQYPNRHVQIVLRIYRSIAEILTGFDVDASCAAFDGRQVYASPRAIAAYITQVNRIDLTRRSPSYENRLSKYSHRGFEVFWPALDRSKIDPTIFERSFTRTEGLARLLVLEKLPRSHDRDNYLQKRREERGRPPLSLYLKRRQGKMLHGNIKDDWEDEVPEWQEQDQVSDYHTFTIPYGRRFNARNIEKLLYTKDLLLNAQWNQPKDRTVYLHRHPAFFGEAEYVIGDCCGYCPKPVTEEEVKVADEEGKIYIFGHITFIKDDPGRQEIGSFNPITETDWTEMAYVGRTEKLCQAILANDVDSVKAFLADEGTDPDRRDYTGRTPLQLACICSTPEVVQCLVDGGARMIPRMADGNTALHLAAARGDVDMIRILLTKSNENEEEEAKKQDSLKHKGESKTKPSTDEDEDIDMIDQDDAMSHTSASYVKVESDEKNLNVYDTLQENDLEPDVYDINVVAWDSRTAPLHLAILHGHTEAVRELVTSFGADVLMPIKILNERDKTPQAAILNLVLVQVLPFEKAMEMSQTLLELGASPAQADLKQKTPLHYLAQSDKFGIFDIYVQHDEPAVKRAINHLAVQGHSYTPEFSSALMFALTAQNALAAAKLLDTGAYPKIDPAEVMKAITISRGRRTYYGVTEENAKYCVKQPILLAIENDLPLLAIDLLHRGVNPNTDISERYRNQDRTVLDVVRQTLRDLREFLVVRKYQTYANSIATPLDPNDDTYLSDFQPGTYKMAIAKDLLSNARKANRENEEQAKRAEAAPADPPGLAEKKAFIAELICNYEKLESILLQKDAKTWAELHPPQTIPVQFPVHVSTEGTQLTSEPWKINFHFNVPGITDSARDGYLKLFEAAWNGDIGTIKTLTLGMWGPLNENAPLEIAVTDNQGLSALSISIMRGHFAVAKTILRILHVQYKVKAPRGRIHFEIDVDECCDDCDDSHEENEDLNIVSHIVDDTFTHENIGEVMTQVESNTSPLETFEKRFNVFLFFDECQKEDWNKRALLFPKLHRHRDWSWMNKDNSINKIGLLKYAVYTNNIPLLEFLLKTGLDLASTNPSVKGEFLVKVDEFQLAISLGRIDCLAKMIQSTGAGLPLTKLSDDCCVEEKKEPQYYPGLSIRGSKRADWANAGRDKPLKERAQCPPLLIAARQGNLASTEFFLGTAPARYYLEYLNSNKDDERVKRLTKSKLGLEGTLLTWLQERNNLVIHCAIISEPNDESVRLVQYLVDHHPECLEVRSTEGLTPLAWAMSLHKVRFARILVEAGANQAVRDKEARNLLHLILVSANGRVCRNSSRCSKLLDLLDKQLLPTMLMERAGKGSRTPFSRWLHAQPDFMPRDPAIPRPPKSPQTEDEIVTSMTSLILGLANSTDQKHLEVFDEAGNTPVHDAVKKCFPQVLGQLLDRRPDMLNRENATGTTPLEMAVDAWVNKSTSGPPDGSPRSQVNPPVSQSALQRGCHLFIPGSRVTYDKEMATLRVCREWAQQRPGKRRLVSLFEANEVAKRLVAAGQATGRDGVVSEDDNKSEDDPWGSMFDHC</sequence>
<keyword evidence="1" id="KW-0677">Repeat</keyword>
<dbReference type="SUPFAM" id="SSF140860">
    <property type="entry name" value="Pseudo ankyrin repeat-like"/>
    <property type="match status" value="1"/>
</dbReference>
<dbReference type="PROSITE" id="PS50297">
    <property type="entry name" value="ANK_REP_REGION"/>
    <property type="match status" value="4"/>
</dbReference>
<feature type="repeat" description="ANK" evidence="3">
    <location>
        <begin position="570"/>
        <end position="602"/>
    </location>
</feature>
<evidence type="ECO:0000256" key="5">
    <source>
        <dbReference type="SAM" id="MobiDB-lite"/>
    </source>
</evidence>